<evidence type="ECO:0000256" key="7">
    <source>
        <dbReference type="ARBA" id="ARBA00022801"/>
    </source>
</evidence>
<evidence type="ECO:0000256" key="11">
    <source>
        <dbReference type="ARBA" id="ARBA00036904"/>
    </source>
</evidence>
<dbReference type="NCBIfam" id="TIGR00586">
    <property type="entry name" value="mutt"/>
    <property type="match status" value="1"/>
</dbReference>
<evidence type="ECO:0000313" key="21">
    <source>
        <dbReference type="Proteomes" id="UP000055035"/>
    </source>
</evidence>
<name>A0A0W0VAW7_9GAMM</name>
<dbReference type="PROSITE" id="PS51462">
    <property type="entry name" value="NUDIX"/>
    <property type="match status" value="1"/>
</dbReference>
<evidence type="ECO:0000256" key="12">
    <source>
        <dbReference type="ARBA" id="ARBA00038905"/>
    </source>
</evidence>
<dbReference type="EMBL" id="LNYJ01000011">
    <property type="protein sequence ID" value="KTD17236.1"/>
    <property type="molecule type" value="Genomic_DNA"/>
</dbReference>
<dbReference type="Gene3D" id="3.90.79.10">
    <property type="entry name" value="Nucleoside Triphosphate Pyrophosphohydrolase"/>
    <property type="match status" value="1"/>
</dbReference>
<reference evidence="20 21" key="1">
    <citation type="submission" date="2015-11" db="EMBL/GenBank/DDBJ databases">
        <title>Genomic analysis of 38 Legionella species identifies large and diverse effector repertoires.</title>
        <authorList>
            <person name="Burstein D."/>
            <person name="Amaro F."/>
            <person name="Zusman T."/>
            <person name="Lifshitz Z."/>
            <person name="Cohen O."/>
            <person name="Gilbert J.A."/>
            <person name="Pupko T."/>
            <person name="Shuman H.A."/>
            <person name="Segal G."/>
        </authorList>
    </citation>
    <scope>NUCLEOTIDE SEQUENCE [LARGE SCALE GENOMIC DNA]</scope>
    <source>
        <strain evidence="20 21">BL-540</strain>
    </source>
</reference>
<dbReference type="STRING" id="456.Ljor_1542"/>
<feature type="binding site" evidence="17">
    <location>
        <position position="20"/>
    </location>
    <ligand>
        <name>8-oxo-dGTP</name>
        <dbReference type="ChEBI" id="CHEBI:77896"/>
    </ligand>
</feature>
<dbReference type="GO" id="GO:0008413">
    <property type="term" value="F:8-oxo-7,8-dihydroguanosine triphosphate pyrophosphatase activity"/>
    <property type="evidence" value="ECO:0007669"/>
    <property type="project" value="InterPro"/>
</dbReference>
<dbReference type="InterPro" id="IPR029119">
    <property type="entry name" value="MutY_C"/>
</dbReference>
<keyword evidence="6" id="KW-0227">DNA damage</keyword>
<gene>
    <name evidence="20" type="primary">mutT_2</name>
    <name evidence="20" type="ORF">Ljor_1542</name>
</gene>
<feature type="binding site" evidence="18">
    <location>
        <position position="54"/>
    </location>
    <ligand>
        <name>Mg(2+)</name>
        <dbReference type="ChEBI" id="CHEBI:18420"/>
    </ligand>
</feature>
<keyword evidence="5 18" id="KW-0479">Metal-binding</keyword>
<keyword evidence="7 20" id="KW-0378">Hydrolase</keyword>
<evidence type="ECO:0000256" key="1">
    <source>
        <dbReference type="ARBA" id="ARBA00001946"/>
    </source>
</evidence>
<keyword evidence="4" id="KW-0235">DNA replication</keyword>
<comment type="cofactor">
    <cofactor evidence="1 18">
        <name>Mg(2+)</name>
        <dbReference type="ChEBI" id="CHEBI:18420"/>
    </cofactor>
</comment>
<dbReference type="PRINTS" id="PR00502">
    <property type="entry name" value="NUDIXFAMILY"/>
</dbReference>
<dbReference type="GO" id="GO:0006281">
    <property type="term" value="P:DNA repair"/>
    <property type="evidence" value="ECO:0007669"/>
    <property type="project" value="UniProtKB-KW"/>
</dbReference>
<dbReference type="InterPro" id="IPR003561">
    <property type="entry name" value="Mutator_MutT"/>
</dbReference>
<comment type="similarity">
    <text evidence="2">Belongs to the Nudix hydrolase family.</text>
</comment>
<dbReference type="PANTHER" id="PTHR47707">
    <property type="entry name" value="8-OXO-DGTP DIPHOSPHATASE"/>
    <property type="match status" value="1"/>
</dbReference>
<comment type="catalytic activity">
    <reaction evidence="11">
        <text>8-oxo-GTP + H2O = 8-oxo-GMP + diphosphate + H(+)</text>
        <dbReference type="Rhea" id="RHEA:67616"/>
        <dbReference type="ChEBI" id="CHEBI:15377"/>
        <dbReference type="ChEBI" id="CHEBI:15378"/>
        <dbReference type="ChEBI" id="CHEBI:33019"/>
        <dbReference type="ChEBI" id="CHEBI:143553"/>
        <dbReference type="ChEBI" id="CHEBI:145694"/>
    </reaction>
</comment>
<feature type="domain" description="Nudix hydrolase" evidence="19">
    <location>
        <begin position="1"/>
        <end position="126"/>
    </location>
</feature>
<feature type="binding site" evidence="17">
    <location>
        <begin position="31"/>
        <end position="34"/>
    </location>
    <ligand>
        <name>8-oxo-dGTP</name>
        <dbReference type="ChEBI" id="CHEBI:77896"/>
    </ligand>
</feature>
<evidence type="ECO:0000256" key="17">
    <source>
        <dbReference type="PIRSR" id="PIRSR603561-1"/>
    </source>
</evidence>
<evidence type="ECO:0000256" key="10">
    <source>
        <dbReference type="ARBA" id="ARBA00035861"/>
    </source>
</evidence>
<evidence type="ECO:0000256" key="14">
    <source>
        <dbReference type="ARBA" id="ARBA00041592"/>
    </source>
</evidence>
<dbReference type="GO" id="GO:0044715">
    <property type="term" value="F:8-oxo-dGDP phosphatase activity"/>
    <property type="evidence" value="ECO:0007669"/>
    <property type="project" value="TreeGrafter"/>
</dbReference>
<evidence type="ECO:0000256" key="8">
    <source>
        <dbReference type="ARBA" id="ARBA00022842"/>
    </source>
</evidence>
<dbReference type="Proteomes" id="UP000055035">
    <property type="component" value="Unassembled WGS sequence"/>
</dbReference>
<dbReference type="Pfam" id="PF14815">
    <property type="entry name" value="NUDIX_4"/>
    <property type="match status" value="1"/>
</dbReference>
<dbReference type="CDD" id="cd03425">
    <property type="entry name" value="NUDIX_MutT_NudA_like"/>
    <property type="match status" value="1"/>
</dbReference>
<comment type="caution">
    <text evidence="20">The sequence shown here is derived from an EMBL/GenBank/DDBJ whole genome shotgun (WGS) entry which is preliminary data.</text>
</comment>
<dbReference type="SUPFAM" id="SSF55811">
    <property type="entry name" value="Nudix"/>
    <property type="match status" value="1"/>
</dbReference>
<evidence type="ECO:0000256" key="16">
    <source>
        <dbReference type="ARBA" id="ARBA00042798"/>
    </source>
</evidence>
<evidence type="ECO:0000256" key="4">
    <source>
        <dbReference type="ARBA" id="ARBA00022705"/>
    </source>
</evidence>
<accession>A0A0W0VAW7</accession>
<dbReference type="GO" id="GO:0044716">
    <property type="term" value="F:8-oxo-GDP phosphatase activity"/>
    <property type="evidence" value="ECO:0007669"/>
    <property type="project" value="TreeGrafter"/>
</dbReference>
<evidence type="ECO:0000256" key="13">
    <source>
        <dbReference type="ARBA" id="ARBA00040794"/>
    </source>
</evidence>
<dbReference type="InterPro" id="IPR020084">
    <property type="entry name" value="NUDIX_hydrolase_CS"/>
</dbReference>
<proteinExistence type="inferred from homology"/>
<organism evidence="20 21">
    <name type="scientific">Legionella jordanis</name>
    <dbReference type="NCBI Taxonomy" id="456"/>
    <lineage>
        <taxon>Bacteria</taxon>
        <taxon>Pseudomonadati</taxon>
        <taxon>Pseudomonadota</taxon>
        <taxon>Gammaproteobacteria</taxon>
        <taxon>Legionellales</taxon>
        <taxon>Legionellaceae</taxon>
        <taxon>Legionella</taxon>
    </lineage>
</organism>
<dbReference type="PATRIC" id="fig|456.5.peg.1648"/>
<keyword evidence="8 18" id="KW-0460">Magnesium</keyword>
<dbReference type="InterPro" id="IPR000086">
    <property type="entry name" value="NUDIX_hydrolase_dom"/>
</dbReference>
<evidence type="ECO:0000256" key="9">
    <source>
        <dbReference type="ARBA" id="ARBA00023204"/>
    </source>
</evidence>
<sequence>MKVAVAVIFNEEGKVLITRRPLQTAHGGFWEFPGGKLELNEEPAMALQREVEEEVGLEITSSSFLTEITHQYGAKTVHLLVFTIDGFNGEAECRESQLDLRWVAVSELINYQFPEANHKIINLLDK</sequence>
<keyword evidence="21" id="KW-1185">Reference proteome</keyword>
<keyword evidence="3" id="KW-0515">Mutator protein</keyword>
<evidence type="ECO:0000256" key="15">
    <source>
        <dbReference type="ARBA" id="ARBA00041979"/>
    </source>
</evidence>
<feature type="binding site" evidence="18">
    <location>
        <position position="34"/>
    </location>
    <ligand>
        <name>Mg(2+)</name>
        <dbReference type="ChEBI" id="CHEBI:18420"/>
    </ligand>
</feature>
<dbReference type="PROSITE" id="PS00893">
    <property type="entry name" value="NUDIX_BOX"/>
    <property type="match status" value="1"/>
</dbReference>
<evidence type="ECO:0000259" key="19">
    <source>
        <dbReference type="PROSITE" id="PS51462"/>
    </source>
</evidence>
<evidence type="ECO:0000256" key="2">
    <source>
        <dbReference type="ARBA" id="ARBA00005582"/>
    </source>
</evidence>
<evidence type="ECO:0000256" key="18">
    <source>
        <dbReference type="PIRSR" id="PIRSR603561-2"/>
    </source>
</evidence>
<dbReference type="GO" id="GO:0006260">
    <property type="term" value="P:DNA replication"/>
    <property type="evidence" value="ECO:0007669"/>
    <property type="project" value="UniProtKB-KW"/>
</dbReference>
<dbReference type="InterPro" id="IPR020476">
    <property type="entry name" value="Nudix_hydrolase"/>
</dbReference>
<evidence type="ECO:0000256" key="5">
    <source>
        <dbReference type="ARBA" id="ARBA00022723"/>
    </source>
</evidence>
<dbReference type="PANTHER" id="PTHR47707:SF1">
    <property type="entry name" value="NUDIX HYDROLASE FAMILY PROTEIN"/>
    <property type="match status" value="1"/>
</dbReference>
<dbReference type="AlphaFoldDB" id="A0A0W0VAW7"/>
<keyword evidence="9" id="KW-0234">DNA repair</keyword>
<dbReference type="InterPro" id="IPR015797">
    <property type="entry name" value="NUDIX_hydrolase-like_dom_sf"/>
</dbReference>
<dbReference type="EC" id="3.6.1.55" evidence="12"/>
<dbReference type="InterPro" id="IPR047127">
    <property type="entry name" value="MutT-like"/>
</dbReference>
<protein>
    <recommendedName>
        <fullName evidence="13">8-oxo-dGTP diphosphatase</fullName>
        <ecNumber evidence="12">3.6.1.55</ecNumber>
    </recommendedName>
    <alternativeName>
        <fullName evidence="16">7,8-dihydro-8-oxoguanine-triphosphatase</fullName>
    </alternativeName>
    <alternativeName>
        <fullName evidence="15">Mutator protein MutT</fullName>
    </alternativeName>
    <alternativeName>
        <fullName evidence="14">dGTP pyrophosphohydrolase</fullName>
    </alternativeName>
</protein>
<dbReference type="GO" id="GO:0035539">
    <property type="term" value="F:8-oxo-7,8-dihydrodeoxyguanosine triphosphate pyrophosphatase activity"/>
    <property type="evidence" value="ECO:0007669"/>
    <property type="project" value="UniProtKB-EC"/>
</dbReference>
<evidence type="ECO:0000313" key="20">
    <source>
        <dbReference type="EMBL" id="KTD17236.1"/>
    </source>
</evidence>
<dbReference type="GO" id="GO:0046872">
    <property type="term" value="F:metal ion binding"/>
    <property type="evidence" value="ECO:0007669"/>
    <property type="project" value="UniProtKB-KW"/>
</dbReference>
<dbReference type="RefSeq" id="WP_058471013.1">
    <property type="nucleotide sequence ID" value="NZ_CAAAIC010000003.1"/>
</dbReference>
<feature type="binding site" evidence="17">
    <location>
        <position position="117"/>
    </location>
    <ligand>
        <name>8-oxo-dGTP</name>
        <dbReference type="ChEBI" id="CHEBI:77896"/>
    </ligand>
</feature>
<evidence type="ECO:0000256" key="3">
    <source>
        <dbReference type="ARBA" id="ARBA00022457"/>
    </source>
</evidence>
<dbReference type="OrthoDB" id="9810648at2"/>
<comment type="catalytic activity">
    <reaction evidence="10">
        <text>8-oxo-dGTP + H2O = 8-oxo-dGMP + diphosphate + H(+)</text>
        <dbReference type="Rhea" id="RHEA:31575"/>
        <dbReference type="ChEBI" id="CHEBI:15377"/>
        <dbReference type="ChEBI" id="CHEBI:15378"/>
        <dbReference type="ChEBI" id="CHEBI:33019"/>
        <dbReference type="ChEBI" id="CHEBI:63224"/>
        <dbReference type="ChEBI" id="CHEBI:77896"/>
        <dbReference type="EC" id="3.6.1.55"/>
    </reaction>
</comment>
<evidence type="ECO:0000256" key="6">
    <source>
        <dbReference type="ARBA" id="ARBA00022763"/>
    </source>
</evidence>